<gene>
    <name evidence="8" type="ORF">IMCC12053_2447</name>
</gene>
<dbReference type="InterPro" id="IPR051790">
    <property type="entry name" value="Cytochrome_c-biogenesis_DsbD"/>
</dbReference>
<evidence type="ECO:0000256" key="4">
    <source>
        <dbReference type="ARBA" id="ARBA00022748"/>
    </source>
</evidence>
<organism evidence="8 9">
    <name type="scientific">Celeribacter marinus</name>
    <dbReference type="NCBI Taxonomy" id="1397108"/>
    <lineage>
        <taxon>Bacteria</taxon>
        <taxon>Pseudomonadati</taxon>
        <taxon>Pseudomonadota</taxon>
        <taxon>Alphaproteobacteria</taxon>
        <taxon>Rhodobacterales</taxon>
        <taxon>Roseobacteraceae</taxon>
        <taxon>Celeribacter</taxon>
    </lineage>
</organism>
<dbReference type="PANTHER" id="PTHR31272:SF9">
    <property type="entry name" value="BLL1027 PROTEIN"/>
    <property type="match status" value="1"/>
</dbReference>
<keyword evidence="6" id="KW-0472">Membrane</keyword>
<dbReference type="Pfam" id="PF02683">
    <property type="entry name" value="DsbD_TM"/>
    <property type="match status" value="1"/>
</dbReference>
<dbReference type="PATRIC" id="fig|1397108.4.peg.2501"/>
<evidence type="ECO:0000256" key="6">
    <source>
        <dbReference type="ARBA" id="ARBA00023136"/>
    </source>
</evidence>
<comment type="subcellular location">
    <subcellularLocation>
        <location evidence="1">Membrane</location>
        <topology evidence="1">Multi-pass membrane protein</topology>
    </subcellularLocation>
</comment>
<dbReference type="GO" id="GO:0017004">
    <property type="term" value="P:cytochrome complex assembly"/>
    <property type="evidence" value="ECO:0007669"/>
    <property type="project" value="UniProtKB-KW"/>
</dbReference>
<sequence length="251" mass="26393">MDDSARALSHIEHMDILLAYGAGLLTLINPCVLPILPIVLATSLQAGRIGPVVLAAGMSVSFVGFGLFVTTIGYSIGLDQDRLSQIGAGLMVVFGLILLVPRLSALFTRATSSFAARADARIDSVDRSDPVMGQFFAGVLLGIVWSPCIGPTLGGAIALASQGEGLGQATLIMVGFAMGVSTLILGLSYGARSALQRRQALMRRLAEKSRPILGAVFLAVGLMILFKIHHIIEAWAVQTLPAWLIDLSVSL</sequence>
<keyword evidence="4" id="KW-0201">Cytochrome c-type biogenesis</keyword>
<proteinExistence type="inferred from homology"/>
<keyword evidence="3" id="KW-0812">Transmembrane</keyword>
<evidence type="ECO:0000256" key="1">
    <source>
        <dbReference type="ARBA" id="ARBA00004141"/>
    </source>
</evidence>
<dbReference type="GO" id="GO:0016020">
    <property type="term" value="C:membrane"/>
    <property type="evidence" value="ECO:0007669"/>
    <property type="project" value="UniProtKB-SubCell"/>
</dbReference>
<evidence type="ECO:0000256" key="3">
    <source>
        <dbReference type="ARBA" id="ARBA00022692"/>
    </source>
</evidence>
<accession>A0A0N9ZIA5</accession>
<evidence type="ECO:0000256" key="5">
    <source>
        <dbReference type="ARBA" id="ARBA00022989"/>
    </source>
</evidence>
<evidence type="ECO:0000256" key="2">
    <source>
        <dbReference type="ARBA" id="ARBA00006143"/>
    </source>
</evidence>
<dbReference type="InterPro" id="IPR003834">
    <property type="entry name" value="Cyt_c_assmbl_TM_dom"/>
</dbReference>
<reference evidence="8 9" key="1">
    <citation type="submission" date="2015-05" db="EMBL/GenBank/DDBJ databases">
        <authorList>
            <person name="Wang D.B."/>
            <person name="Wang M."/>
        </authorList>
    </citation>
    <scope>NUCLEOTIDE SEQUENCE [LARGE SCALE GENOMIC DNA]</scope>
    <source>
        <strain evidence="8 9">IMCC 12053</strain>
    </source>
</reference>
<dbReference type="AlphaFoldDB" id="A0A0N9ZIA5"/>
<protein>
    <submittedName>
        <fullName evidence="8">Cytochrome c-type biogenesis protein CcdA</fullName>
    </submittedName>
</protein>
<dbReference type="EMBL" id="CP012023">
    <property type="protein sequence ID" value="ALI56394.1"/>
    <property type="molecule type" value="Genomic_DNA"/>
</dbReference>
<keyword evidence="9" id="KW-1185">Reference proteome</keyword>
<comment type="similarity">
    <text evidence="2">Belongs to the DsbD family.</text>
</comment>
<feature type="domain" description="Cytochrome C biogenesis protein transmembrane" evidence="7">
    <location>
        <begin position="17"/>
        <end position="227"/>
    </location>
</feature>
<keyword evidence="5" id="KW-1133">Transmembrane helix</keyword>
<evidence type="ECO:0000313" key="8">
    <source>
        <dbReference type="EMBL" id="ALI56394.1"/>
    </source>
</evidence>
<name>A0A0N9ZIA5_9RHOB</name>
<dbReference type="PANTHER" id="PTHR31272">
    <property type="entry name" value="CYTOCHROME C-TYPE BIOGENESIS PROTEIN HI_1454-RELATED"/>
    <property type="match status" value="1"/>
</dbReference>
<dbReference type="STRING" id="1397108.IMCC12053_2447"/>
<evidence type="ECO:0000313" key="9">
    <source>
        <dbReference type="Proteomes" id="UP000064920"/>
    </source>
</evidence>
<dbReference type="KEGG" id="cmar:IMCC12053_2447"/>
<dbReference type="Proteomes" id="UP000064920">
    <property type="component" value="Chromosome"/>
</dbReference>
<evidence type="ECO:0000259" key="7">
    <source>
        <dbReference type="Pfam" id="PF02683"/>
    </source>
</evidence>